<keyword evidence="3" id="KW-1185">Reference proteome</keyword>
<accession>A0A7W9IAE2</accession>
<evidence type="ECO:0000313" key="3">
    <source>
        <dbReference type="Proteomes" id="UP000540685"/>
    </source>
</evidence>
<keyword evidence="1" id="KW-0812">Transmembrane</keyword>
<evidence type="ECO:0000256" key="1">
    <source>
        <dbReference type="SAM" id="Phobius"/>
    </source>
</evidence>
<feature type="transmembrane region" description="Helical" evidence="1">
    <location>
        <begin position="105"/>
        <end position="123"/>
    </location>
</feature>
<dbReference type="EMBL" id="JACHMP010000001">
    <property type="protein sequence ID" value="MBB5817102.1"/>
    <property type="molecule type" value="Genomic_DNA"/>
</dbReference>
<keyword evidence="1" id="KW-1133">Transmembrane helix</keyword>
<feature type="transmembrane region" description="Helical" evidence="1">
    <location>
        <begin position="130"/>
        <end position="149"/>
    </location>
</feature>
<comment type="caution">
    <text evidence="2">The sequence shown here is derived from an EMBL/GenBank/DDBJ whole genome shotgun (WGS) entry which is preliminary data.</text>
</comment>
<organism evidence="2 3">
    <name type="scientific">Streptosporangium becharense</name>
    <dbReference type="NCBI Taxonomy" id="1816182"/>
    <lineage>
        <taxon>Bacteria</taxon>
        <taxon>Bacillati</taxon>
        <taxon>Actinomycetota</taxon>
        <taxon>Actinomycetes</taxon>
        <taxon>Streptosporangiales</taxon>
        <taxon>Streptosporangiaceae</taxon>
        <taxon>Streptosporangium</taxon>
    </lineage>
</organism>
<protein>
    <submittedName>
        <fullName evidence="2">Uncharacterized protein</fullName>
    </submittedName>
</protein>
<evidence type="ECO:0000313" key="2">
    <source>
        <dbReference type="EMBL" id="MBB5817102.1"/>
    </source>
</evidence>
<dbReference type="Proteomes" id="UP000540685">
    <property type="component" value="Unassembled WGS sequence"/>
</dbReference>
<name>A0A7W9IAE2_9ACTN</name>
<feature type="transmembrane region" description="Helical" evidence="1">
    <location>
        <begin position="42"/>
        <end position="64"/>
    </location>
</feature>
<sequence>MKIIRGVVGVLVLGAGFGAVTSLVKDVSPMGGWAWAAKVAEVASLLLDAGWAWAALAVAVGWLAGGQARGAVAGVLALAAATAAYYCTKSALAQVPLAWSWRSMLYWWCASALFGPPLGAVGASIRRPGVIGLLASLTVPVGAIVQMTFMPPRIFLLGRPAASWALVIVWTAAAVSIGVILIRFFALRDAPLDDH</sequence>
<dbReference type="AlphaFoldDB" id="A0A7W9IAE2"/>
<proteinExistence type="predicted"/>
<reference evidence="2 3" key="1">
    <citation type="submission" date="2020-08" db="EMBL/GenBank/DDBJ databases">
        <title>Sequencing the genomes of 1000 actinobacteria strains.</title>
        <authorList>
            <person name="Klenk H.-P."/>
        </authorList>
    </citation>
    <scope>NUCLEOTIDE SEQUENCE [LARGE SCALE GENOMIC DNA]</scope>
    <source>
        <strain evidence="2 3">DSM 46887</strain>
    </source>
</reference>
<feature type="transmembrane region" description="Helical" evidence="1">
    <location>
        <begin position="71"/>
        <end position="93"/>
    </location>
</feature>
<dbReference type="RefSeq" id="WP_184546107.1">
    <property type="nucleotide sequence ID" value="NZ_JACHMP010000001.1"/>
</dbReference>
<gene>
    <name evidence="2" type="ORF">F4562_000164</name>
</gene>
<keyword evidence="1" id="KW-0472">Membrane</keyword>
<feature type="transmembrane region" description="Helical" evidence="1">
    <location>
        <begin position="161"/>
        <end position="186"/>
    </location>
</feature>